<evidence type="ECO:0000256" key="9">
    <source>
        <dbReference type="ARBA" id="ARBA00023136"/>
    </source>
</evidence>
<dbReference type="InterPro" id="IPR039421">
    <property type="entry name" value="Type_1_exporter"/>
</dbReference>
<dbReference type="AlphaFoldDB" id="A0A7W8WAP1"/>
<dbReference type="RefSeq" id="WP_146832309.1">
    <property type="nucleotide sequence ID" value="NZ_BJVQ01000002.1"/>
</dbReference>
<dbReference type="Gene3D" id="1.20.1560.10">
    <property type="entry name" value="ABC transporter type 1, transmembrane domain"/>
    <property type="match status" value="1"/>
</dbReference>
<evidence type="ECO:0000256" key="7">
    <source>
        <dbReference type="ARBA" id="ARBA00022840"/>
    </source>
</evidence>
<feature type="transmembrane region" description="Helical" evidence="11">
    <location>
        <begin position="274"/>
        <end position="296"/>
    </location>
</feature>
<gene>
    <name evidence="14" type="ORF">HNR08_002802</name>
</gene>
<comment type="caution">
    <text evidence="14">The sequence shown here is derived from an EMBL/GenBank/DDBJ whole genome shotgun (WGS) entry which is preliminary data.</text>
</comment>
<dbReference type="PANTHER" id="PTHR43394">
    <property type="entry name" value="ATP-DEPENDENT PERMEASE MDL1, MITOCHONDRIAL"/>
    <property type="match status" value="1"/>
</dbReference>
<accession>A0A7W8WAP1</accession>
<dbReference type="EMBL" id="JACHDN010000001">
    <property type="protein sequence ID" value="MBB5474066.1"/>
    <property type="molecule type" value="Genomic_DNA"/>
</dbReference>
<dbReference type="SUPFAM" id="SSF52540">
    <property type="entry name" value="P-loop containing nucleoside triphosphate hydrolases"/>
    <property type="match status" value="1"/>
</dbReference>
<dbReference type="CDD" id="cd18550">
    <property type="entry name" value="ABC_6TM_exporter_like"/>
    <property type="match status" value="1"/>
</dbReference>
<evidence type="ECO:0000313" key="15">
    <source>
        <dbReference type="Proteomes" id="UP000564629"/>
    </source>
</evidence>
<dbReference type="InterPro" id="IPR027417">
    <property type="entry name" value="P-loop_NTPase"/>
</dbReference>
<feature type="transmembrane region" description="Helical" evidence="11">
    <location>
        <begin position="87"/>
        <end position="111"/>
    </location>
</feature>
<dbReference type="InterPro" id="IPR011527">
    <property type="entry name" value="ABC1_TM_dom"/>
</dbReference>
<evidence type="ECO:0000313" key="14">
    <source>
        <dbReference type="EMBL" id="MBB5474066.1"/>
    </source>
</evidence>
<organism evidence="14 15">
    <name type="scientific">Cellulomonas hominis</name>
    <dbReference type="NCBI Taxonomy" id="156981"/>
    <lineage>
        <taxon>Bacteria</taxon>
        <taxon>Bacillati</taxon>
        <taxon>Actinomycetota</taxon>
        <taxon>Actinomycetes</taxon>
        <taxon>Micrococcales</taxon>
        <taxon>Cellulomonadaceae</taxon>
        <taxon>Cellulomonas</taxon>
    </lineage>
</organism>
<sequence>MSMHGPLHGGRGGGMDARSMYRSFRLDPSVAQRRLTRDVLRRILGFARPYRRLLAIFLVLVALDAAVGAATPLLYRRIIDDGISAGRTGLVLGLAGLVALLALVAAGLALASRWLSSRIGEGLILDLRTQVFDHVQRMPLAFFSRTQTGALVQRLNGDVLGAQQAFTSTLSNVVSNVLTVVLVIAAMLSLSWQITLVSLVLLPAFVLPARAMGRRLATVTQEAYGLNAEMGQTMTERFNVAGAQLVKLYGRPDDETAVFAGRAARVRDIGITSAMYGAVFRIGLTLVAAVAVAIVYGLGGVLAIQGSLTVGVVVALTSYLTRLYGPITALSNVQVDVMTTLVSFERVLEVLDLEPSVADAPDARPLPDDVARTATIELDDVSFRYPAASEVSLASLESVARLQTEIPGTTLEHVSFTVPHGHLVALVGPSGAGKTTISQVVARLYDVTGGAVRIAGQDVREVTQASLRDAIGIVTQDAHLFHDTIRANLLYAKPDATDAELEQALARAQIADLVHRLPDGVDTVVGDRGYRLSGGERQRLAIARLLLKAPPVVILDEATAHLDSESEAAVQRALAEALEGRTALVIAHRLSTIREADAIVVLDEGRVVQQGTHAELLAAGGLYAELYETQYAAAR</sequence>
<dbReference type="SMART" id="SM00382">
    <property type="entry name" value="AAA"/>
    <property type="match status" value="1"/>
</dbReference>
<evidence type="ECO:0000256" key="8">
    <source>
        <dbReference type="ARBA" id="ARBA00022989"/>
    </source>
</evidence>
<feature type="transmembrane region" description="Helical" evidence="11">
    <location>
        <begin position="177"/>
        <end position="207"/>
    </location>
</feature>
<dbReference type="SUPFAM" id="SSF90123">
    <property type="entry name" value="ABC transporter transmembrane region"/>
    <property type="match status" value="1"/>
</dbReference>
<dbReference type="GO" id="GO:0015421">
    <property type="term" value="F:ABC-type oligopeptide transporter activity"/>
    <property type="evidence" value="ECO:0007669"/>
    <property type="project" value="TreeGrafter"/>
</dbReference>
<evidence type="ECO:0000256" key="2">
    <source>
        <dbReference type="ARBA" id="ARBA00022448"/>
    </source>
</evidence>
<keyword evidence="5 11" id="KW-0812">Transmembrane</keyword>
<dbReference type="OrthoDB" id="9806127at2"/>
<dbReference type="GO" id="GO:0005524">
    <property type="term" value="F:ATP binding"/>
    <property type="evidence" value="ECO:0007669"/>
    <property type="project" value="UniProtKB-KW"/>
</dbReference>
<evidence type="ECO:0000256" key="4">
    <source>
        <dbReference type="ARBA" id="ARBA00022519"/>
    </source>
</evidence>
<comment type="subcellular location">
    <subcellularLocation>
        <location evidence="1">Cell inner membrane</location>
        <topology evidence="1">Multi-pass membrane protein</topology>
    </subcellularLocation>
</comment>
<proteinExistence type="inferred from homology"/>
<dbReference type="InterPro" id="IPR017871">
    <property type="entry name" value="ABC_transporter-like_CS"/>
</dbReference>
<feature type="domain" description="ABC transporter" evidence="12">
    <location>
        <begin position="394"/>
        <end position="629"/>
    </location>
</feature>
<name>A0A7W8WAP1_9CELL</name>
<evidence type="ECO:0000256" key="3">
    <source>
        <dbReference type="ARBA" id="ARBA00022475"/>
    </source>
</evidence>
<evidence type="ECO:0000256" key="1">
    <source>
        <dbReference type="ARBA" id="ARBA00004429"/>
    </source>
</evidence>
<keyword evidence="3" id="KW-1003">Cell membrane</keyword>
<evidence type="ECO:0000259" key="13">
    <source>
        <dbReference type="PROSITE" id="PS50929"/>
    </source>
</evidence>
<keyword evidence="8 11" id="KW-1133">Transmembrane helix</keyword>
<protein>
    <submittedName>
        <fullName evidence="14">ATP-binding cassette subfamily B protein</fullName>
    </submittedName>
</protein>
<dbReference type="Pfam" id="PF00664">
    <property type="entry name" value="ABC_membrane"/>
    <property type="match status" value="1"/>
</dbReference>
<dbReference type="InterPro" id="IPR003593">
    <property type="entry name" value="AAA+_ATPase"/>
</dbReference>
<dbReference type="GO" id="GO:0005886">
    <property type="term" value="C:plasma membrane"/>
    <property type="evidence" value="ECO:0007669"/>
    <property type="project" value="UniProtKB-SubCell"/>
</dbReference>
<dbReference type="FunFam" id="3.40.50.300:FF:000221">
    <property type="entry name" value="Multidrug ABC transporter ATP-binding protein"/>
    <property type="match status" value="1"/>
</dbReference>
<dbReference type="InterPro" id="IPR036640">
    <property type="entry name" value="ABC1_TM_sf"/>
</dbReference>
<dbReference type="PROSITE" id="PS50929">
    <property type="entry name" value="ABC_TM1F"/>
    <property type="match status" value="1"/>
</dbReference>
<evidence type="ECO:0000256" key="6">
    <source>
        <dbReference type="ARBA" id="ARBA00022741"/>
    </source>
</evidence>
<keyword evidence="4" id="KW-0997">Cell inner membrane</keyword>
<dbReference type="PANTHER" id="PTHR43394:SF1">
    <property type="entry name" value="ATP-BINDING CASSETTE SUB-FAMILY B MEMBER 10, MITOCHONDRIAL"/>
    <property type="match status" value="1"/>
</dbReference>
<feature type="domain" description="ABC transmembrane type-1" evidence="13">
    <location>
        <begin position="55"/>
        <end position="339"/>
    </location>
</feature>
<keyword evidence="2" id="KW-0813">Transport</keyword>
<evidence type="ECO:0000256" key="5">
    <source>
        <dbReference type="ARBA" id="ARBA00022692"/>
    </source>
</evidence>
<reference evidence="14 15" key="1">
    <citation type="submission" date="2020-08" db="EMBL/GenBank/DDBJ databases">
        <title>Sequencing the genomes of 1000 actinobacteria strains.</title>
        <authorList>
            <person name="Klenk H.-P."/>
        </authorList>
    </citation>
    <scope>NUCLEOTIDE SEQUENCE [LARGE SCALE GENOMIC DNA]</scope>
    <source>
        <strain evidence="14 15">DSM 9581</strain>
    </source>
</reference>
<evidence type="ECO:0000259" key="12">
    <source>
        <dbReference type="PROSITE" id="PS50893"/>
    </source>
</evidence>
<keyword evidence="9 11" id="KW-0472">Membrane</keyword>
<feature type="transmembrane region" description="Helical" evidence="11">
    <location>
        <begin position="53"/>
        <end position="75"/>
    </location>
</feature>
<dbReference type="GO" id="GO:0016887">
    <property type="term" value="F:ATP hydrolysis activity"/>
    <property type="evidence" value="ECO:0007669"/>
    <property type="project" value="InterPro"/>
</dbReference>
<dbReference type="Pfam" id="PF00005">
    <property type="entry name" value="ABC_tran"/>
    <property type="match status" value="1"/>
</dbReference>
<dbReference type="Proteomes" id="UP000564629">
    <property type="component" value="Unassembled WGS sequence"/>
</dbReference>
<evidence type="ECO:0000256" key="10">
    <source>
        <dbReference type="ARBA" id="ARBA00023455"/>
    </source>
</evidence>
<dbReference type="PROSITE" id="PS50893">
    <property type="entry name" value="ABC_TRANSPORTER_2"/>
    <property type="match status" value="1"/>
</dbReference>
<keyword evidence="7 14" id="KW-0067">ATP-binding</keyword>
<dbReference type="PROSITE" id="PS00211">
    <property type="entry name" value="ABC_TRANSPORTER_1"/>
    <property type="match status" value="1"/>
</dbReference>
<comment type="similarity">
    <text evidence="10">Belongs to the ABC transporter superfamily. Siderophore-Fe(3+) uptake transporter (SIUT) (TC 3.A.1.21) family.</text>
</comment>
<keyword evidence="6" id="KW-0547">Nucleotide-binding</keyword>
<evidence type="ECO:0000256" key="11">
    <source>
        <dbReference type="SAM" id="Phobius"/>
    </source>
</evidence>
<dbReference type="InterPro" id="IPR003439">
    <property type="entry name" value="ABC_transporter-like_ATP-bd"/>
</dbReference>
<dbReference type="Gene3D" id="3.40.50.300">
    <property type="entry name" value="P-loop containing nucleotide triphosphate hydrolases"/>
    <property type="match status" value="1"/>
</dbReference>